<dbReference type="PANTHER" id="PTHR23416">
    <property type="entry name" value="SIALIC ACID SYNTHASE-RELATED"/>
    <property type="match status" value="1"/>
</dbReference>
<organism evidence="1 2">
    <name type="scientific">Oceanisphaera avium</name>
    <dbReference type="NCBI Taxonomy" id="1903694"/>
    <lineage>
        <taxon>Bacteria</taxon>
        <taxon>Pseudomonadati</taxon>
        <taxon>Pseudomonadota</taxon>
        <taxon>Gammaproteobacteria</taxon>
        <taxon>Aeromonadales</taxon>
        <taxon>Aeromonadaceae</taxon>
        <taxon>Oceanisphaera</taxon>
    </lineage>
</organism>
<sequence>MSKIIINFRYLLGLPKSIYVCLRLCSFIDAVRLPIIVSHKTKLQNLSGKVTLDKVKTGIVRIGFGSVETYDFSYQRTILSITGHVHFNGKAKIGFGSRLSINGLLTLGENFQISAASTIISRHNISIGKDSLIAWECLLTDADHHHILDKEGNIINQPKGIIIGEHVWVCARSTILKGSEIAANCIIGAQSLVSGKFKEEGSLIAGNPASKIKEKIIWKE</sequence>
<dbReference type="PANTHER" id="PTHR23416:SF78">
    <property type="entry name" value="LIPOPOLYSACCHARIDE BIOSYNTHESIS O-ACETYL TRANSFERASE WBBJ-RELATED"/>
    <property type="match status" value="1"/>
</dbReference>
<keyword evidence="2" id="KW-1185">Reference proteome</keyword>
<dbReference type="CDD" id="cd04647">
    <property type="entry name" value="LbH_MAT_like"/>
    <property type="match status" value="1"/>
</dbReference>
<dbReference type="Pfam" id="PF00132">
    <property type="entry name" value="Hexapep"/>
    <property type="match status" value="1"/>
</dbReference>
<gene>
    <name evidence="1" type="ORF">CBP12_09385</name>
</gene>
<evidence type="ECO:0008006" key="3">
    <source>
        <dbReference type="Google" id="ProtNLM"/>
    </source>
</evidence>
<protein>
    <recommendedName>
        <fullName evidence="3">Transferase</fullName>
    </recommendedName>
</protein>
<dbReference type="InterPro" id="IPR011004">
    <property type="entry name" value="Trimer_LpxA-like_sf"/>
</dbReference>
<dbReference type="Proteomes" id="UP000243793">
    <property type="component" value="Chromosome"/>
</dbReference>
<proteinExistence type="predicted"/>
<dbReference type="SUPFAM" id="SSF51161">
    <property type="entry name" value="Trimeric LpxA-like enzymes"/>
    <property type="match status" value="1"/>
</dbReference>
<dbReference type="KEGG" id="ocm:CBP12_09385"/>
<evidence type="ECO:0000313" key="1">
    <source>
        <dbReference type="EMBL" id="ART80332.1"/>
    </source>
</evidence>
<reference evidence="2" key="1">
    <citation type="submission" date="2017-05" db="EMBL/GenBank/DDBJ databases">
        <authorList>
            <person name="Sung H."/>
        </authorList>
    </citation>
    <scope>NUCLEOTIDE SEQUENCE [LARGE SCALE GENOMIC DNA]</scope>
    <source>
        <strain evidence="2">AMac2203</strain>
    </source>
</reference>
<dbReference type="InterPro" id="IPR051159">
    <property type="entry name" value="Hexapeptide_acetyltransf"/>
</dbReference>
<dbReference type="Gene3D" id="2.160.10.10">
    <property type="entry name" value="Hexapeptide repeat proteins"/>
    <property type="match status" value="1"/>
</dbReference>
<dbReference type="AlphaFoldDB" id="A0A1Y0CYC9"/>
<name>A0A1Y0CYC9_9GAMM</name>
<evidence type="ECO:0000313" key="2">
    <source>
        <dbReference type="Proteomes" id="UP000243793"/>
    </source>
</evidence>
<dbReference type="OrthoDB" id="9815592at2"/>
<accession>A0A1Y0CYC9</accession>
<dbReference type="EMBL" id="CP021376">
    <property type="protein sequence ID" value="ART80332.1"/>
    <property type="molecule type" value="Genomic_DNA"/>
</dbReference>
<dbReference type="InterPro" id="IPR001451">
    <property type="entry name" value="Hexapep"/>
</dbReference>
<dbReference type="RefSeq" id="WP_086964198.1">
    <property type="nucleotide sequence ID" value="NZ_CP021376.1"/>
</dbReference>